<dbReference type="PANTHER" id="PTHR36050">
    <property type="entry name" value="O-FUCOSYLTRANSFERASE 30"/>
    <property type="match status" value="1"/>
</dbReference>
<evidence type="ECO:0000313" key="8">
    <source>
        <dbReference type="EMBL" id="KAK8953764.1"/>
    </source>
</evidence>
<dbReference type="AlphaFoldDB" id="A0AAP0BYL4"/>
<feature type="transmembrane region" description="Helical" evidence="7">
    <location>
        <begin position="21"/>
        <end position="39"/>
    </location>
</feature>
<evidence type="ECO:0000256" key="4">
    <source>
        <dbReference type="ARBA" id="ARBA00023253"/>
    </source>
</evidence>
<evidence type="ECO:0000256" key="3">
    <source>
        <dbReference type="ARBA" id="ARBA00022679"/>
    </source>
</evidence>
<name>A0AAP0BYL4_9ASPA</name>
<keyword evidence="5" id="KW-0119">Carbohydrate metabolism</keyword>
<dbReference type="InterPro" id="IPR019378">
    <property type="entry name" value="GDP-Fuc_O-FucTrfase"/>
</dbReference>
<gene>
    <name evidence="8" type="ORF">KSP39_PZI001771</name>
</gene>
<evidence type="ECO:0000256" key="1">
    <source>
        <dbReference type="ARBA" id="ARBA00007737"/>
    </source>
</evidence>
<evidence type="ECO:0000256" key="6">
    <source>
        <dbReference type="ARBA" id="ARBA00030350"/>
    </source>
</evidence>
<evidence type="ECO:0000313" key="9">
    <source>
        <dbReference type="Proteomes" id="UP001418222"/>
    </source>
</evidence>
<accession>A0AAP0BYL4</accession>
<dbReference type="GO" id="GO:0016757">
    <property type="term" value="F:glycosyltransferase activity"/>
    <property type="evidence" value="ECO:0007669"/>
    <property type="project" value="UniProtKB-KW"/>
</dbReference>
<sequence length="495" mass="56309">MAWALSRSHWRRKSRRSKPDIFIVLPLSLILIVVFLFAISPSTDLLGYFLPPTKTLDRLQSATFPCGSETAAGERFLLYAPHSGFTNQLWELKNAIVFAAILNRTLIFPPVLDHHAIILGSCPKFRVNGSSDLLTAVWDHIMDLIRDQRYISMADIVDLSSLGHMRFRMIDFRIFVLVWCGRNLSGTCFGNSCCAMSSNVESSSISSNYYKSLSFGLYENVKSCVHGVQEDCRTTVWTYQQGDDGTLDSFQPEEQMQKRKKISYVRKRTYLYKSFGPSSDTEMVKIHAFGSFFTAPYKGSELYIDIHETPGDSRIQSLIRHLEFLPFAPEIIAAGKEFVRNKIKGPFLCAQLRLLDGKFKNHWKATFSELKKKLQSENEGKKNNSLIHIFIMTDLPRNNWAGTYLESLVNNTKFYNVHTLHENDELVVQSAKRFRVLKNITSTHNDKLCSYVSSHDILLYIEEIVCSCASIGFVGTSGSTITESILSMRKNNVCQ</sequence>
<dbReference type="Pfam" id="PF10250">
    <property type="entry name" value="O-FucT"/>
    <property type="match status" value="1"/>
</dbReference>
<comment type="similarity">
    <text evidence="1">Belongs to the glycosyltransferase GT106 family.</text>
</comment>
<dbReference type="EMBL" id="JBBWWQ010000002">
    <property type="protein sequence ID" value="KAK8953764.1"/>
    <property type="molecule type" value="Genomic_DNA"/>
</dbReference>
<evidence type="ECO:0000256" key="7">
    <source>
        <dbReference type="SAM" id="Phobius"/>
    </source>
</evidence>
<keyword evidence="7" id="KW-1133">Transmembrane helix</keyword>
<evidence type="ECO:0000256" key="2">
    <source>
        <dbReference type="ARBA" id="ARBA00022676"/>
    </source>
</evidence>
<dbReference type="Gene3D" id="3.40.50.11340">
    <property type="match status" value="1"/>
</dbReference>
<keyword evidence="2" id="KW-0328">Glycosyltransferase</keyword>
<organism evidence="8 9">
    <name type="scientific">Platanthera zijinensis</name>
    <dbReference type="NCBI Taxonomy" id="2320716"/>
    <lineage>
        <taxon>Eukaryota</taxon>
        <taxon>Viridiplantae</taxon>
        <taxon>Streptophyta</taxon>
        <taxon>Embryophyta</taxon>
        <taxon>Tracheophyta</taxon>
        <taxon>Spermatophyta</taxon>
        <taxon>Magnoliopsida</taxon>
        <taxon>Liliopsida</taxon>
        <taxon>Asparagales</taxon>
        <taxon>Orchidaceae</taxon>
        <taxon>Orchidoideae</taxon>
        <taxon>Orchideae</taxon>
        <taxon>Orchidinae</taxon>
        <taxon>Platanthera</taxon>
    </lineage>
</organism>
<dbReference type="Proteomes" id="UP001418222">
    <property type="component" value="Unassembled WGS sequence"/>
</dbReference>
<keyword evidence="7" id="KW-0812">Transmembrane</keyword>
<keyword evidence="7" id="KW-0472">Membrane</keyword>
<keyword evidence="3" id="KW-0808">Transferase</keyword>
<evidence type="ECO:0000256" key="5">
    <source>
        <dbReference type="ARBA" id="ARBA00023277"/>
    </source>
</evidence>
<keyword evidence="9" id="KW-1185">Reference proteome</keyword>
<dbReference type="GO" id="GO:0006004">
    <property type="term" value="P:fucose metabolic process"/>
    <property type="evidence" value="ECO:0007669"/>
    <property type="project" value="UniProtKB-KW"/>
</dbReference>
<reference evidence="8 9" key="1">
    <citation type="journal article" date="2022" name="Nat. Plants">
        <title>Genomes of leafy and leafless Platanthera orchids illuminate the evolution of mycoheterotrophy.</title>
        <authorList>
            <person name="Li M.H."/>
            <person name="Liu K.W."/>
            <person name="Li Z."/>
            <person name="Lu H.C."/>
            <person name="Ye Q.L."/>
            <person name="Zhang D."/>
            <person name="Wang J.Y."/>
            <person name="Li Y.F."/>
            <person name="Zhong Z.M."/>
            <person name="Liu X."/>
            <person name="Yu X."/>
            <person name="Liu D.K."/>
            <person name="Tu X.D."/>
            <person name="Liu B."/>
            <person name="Hao Y."/>
            <person name="Liao X.Y."/>
            <person name="Jiang Y.T."/>
            <person name="Sun W.H."/>
            <person name="Chen J."/>
            <person name="Chen Y.Q."/>
            <person name="Ai Y."/>
            <person name="Zhai J.W."/>
            <person name="Wu S.S."/>
            <person name="Zhou Z."/>
            <person name="Hsiao Y.Y."/>
            <person name="Wu W.L."/>
            <person name="Chen Y.Y."/>
            <person name="Lin Y.F."/>
            <person name="Hsu J.L."/>
            <person name="Li C.Y."/>
            <person name="Wang Z.W."/>
            <person name="Zhao X."/>
            <person name="Zhong W.Y."/>
            <person name="Ma X.K."/>
            <person name="Ma L."/>
            <person name="Huang J."/>
            <person name="Chen G.Z."/>
            <person name="Huang M.Z."/>
            <person name="Huang L."/>
            <person name="Peng D.H."/>
            <person name="Luo Y.B."/>
            <person name="Zou S.Q."/>
            <person name="Chen S.P."/>
            <person name="Lan S."/>
            <person name="Tsai W.C."/>
            <person name="Van de Peer Y."/>
            <person name="Liu Z.J."/>
        </authorList>
    </citation>
    <scope>NUCLEOTIDE SEQUENCE [LARGE SCALE GENOMIC DNA]</scope>
    <source>
        <strain evidence="8">Lor287</strain>
    </source>
</reference>
<dbReference type="PANTHER" id="PTHR36050:SF1">
    <property type="entry name" value="O-FUCOSYLTRANSFERASE 30"/>
    <property type="match status" value="1"/>
</dbReference>
<comment type="caution">
    <text evidence="8">The sequence shown here is derived from an EMBL/GenBank/DDBJ whole genome shotgun (WGS) entry which is preliminary data.</text>
</comment>
<dbReference type="Gene3D" id="3.40.50.11350">
    <property type="match status" value="1"/>
</dbReference>
<keyword evidence="4" id="KW-0294">Fucose metabolism</keyword>
<protein>
    <recommendedName>
        <fullName evidence="6">O-fucosyltransferase family protein</fullName>
    </recommendedName>
</protein>
<proteinExistence type="inferred from homology"/>